<evidence type="ECO:0000259" key="4">
    <source>
        <dbReference type="PROSITE" id="PS50937"/>
    </source>
</evidence>
<dbReference type="RefSeq" id="WP_165602651.1">
    <property type="nucleotide sequence ID" value="NZ_FLYE01000023.1"/>
</dbReference>
<dbReference type="PANTHER" id="PTHR30204:SF92">
    <property type="entry name" value="HTH-TYPE TRANSCRIPTIONAL REGULATOR ZNTR"/>
    <property type="match status" value="1"/>
</dbReference>
<organism evidence="5 6">
    <name type="scientific">Candidatus Terasakiella magnetica</name>
    <dbReference type="NCBI Taxonomy" id="1867952"/>
    <lineage>
        <taxon>Bacteria</taxon>
        <taxon>Pseudomonadati</taxon>
        <taxon>Pseudomonadota</taxon>
        <taxon>Alphaproteobacteria</taxon>
        <taxon>Rhodospirillales</taxon>
        <taxon>Terasakiellaceae</taxon>
        <taxon>Terasakiella</taxon>
    </lineage>
</organism>
<evidence type="ECO:0000313" key="5">
    <source>
        <dbReference type="EMBL" id="SCA56709.1"/>
    </source>
</evidence>
<dbReference type="Pfam" id="PF00376">
    <property type="entry name" value="MerR"/>
    <property type="match status" value="1"/>
</dbReference>
<dbReference type="GO" id="GO:0003677">
    <property type="term" value="F:DNA binding"/>
    <property type="evidence" value="ECO:0007669"/>
    <property type="project" value="UniProtKB-KW"/>
</dbReference>
<proteinExistence type="predicted"/>
<dbReference type="Gene3D" id="1.10.1660.10">
    <property type="match status" value="1"/>
</dbReference>
<dbReference type="Pfam" id="PF09278">
    <property type="entry name" value="MerR-DNA-bind"/>
    <property type="match status" value="1"/>
</dbReference>
<dbReference type="InterPro" id="IPR000551">
    <property type="entry name" value="MerR-type_HTH_dom"/>
</dbReference>
<reference evidence="5 6" key="1">
    <citation type="submission" date="2016-07" db="EMBL/GenBank/DDBJ databases">
        <authorList>
            <person name="Lefevre C.T."/>
        </authorList>
    </citation>
    <scope>NUCLEOTIDE SEQUENCE [LARGE SCALE GENOMIC DNA]</scope>
    <source>
        <strain evidence="5">PR1</strain>
    </source>
</reference>
<name>A0A1C3RHG2_9PROT</name>
<dbReference type="STRING" id="1867952.MTBPR1_30079"/>
<dbReference type="PRINTS" id="PR00040">
    <property type="entry name" value="HTHMERR"/>
</dbReference>
<dbReference type="GO" id="GO:0003700">
    <property type="term" value="F:DNA-binding transcription factor activity"/>
    <property type="evidence" value="ECO:0007669"/>
    <property type="project" value="InterPro"/>
</dbReference>
<evidence type="ECO:0000256" key="3">
    <source>
        <dbReference type="ARBA" id="ARBA00023163"/>
    </source>
</evidence>
<dbReference type="AlphaFoldDB" id="A0A1C3RHG2"/>
<evidence type="ECO:0000256" key="1">
    <source>
        <dbReference type="ARBA" id="ARBA00023015"/>
    </source>
</evidence>
<dbReference type="Proteomes" id="UP000231658">
    <property type="component" value="Unassembled WGS sequence"/>
</dbReference>
<keyword evidence="1" id="KW-0805">Transcription regulation</keyword>
<dbReference type="CDD" id="cd04785">
    <property type="entry name" value="HTH_CadR-PbrR-like"/>
    <property type="match status" value="1"/>
</dbReference>
<evidence type="ECO:0000256" key="2">
    <source>
        <dbReference type="ARBA" id="ARBA00023125"/>
    </source>
</evidence>
<evidence type="ECO:0000313" key="6">
    <source>
        <dbReference type="Proteomes" id="UP000231658"/>
    </source>
</evidence>
<dbReference type="PANTHER" id="PTHR30204">
    <property type="entry name" value="REDOX-CYCLING DRUG-SENSING TRANSCRIPTIONAL ACTIVATOR SOXR"/>
    <property type="match status" value="1"/>
</dbReference>
<dbReference type="InterPro" id="IPR047057">
    <property type="entry name" value="MerR_fam"/>
</dbReference>
<protein>
    <submittedName>
        <fullName evidence="5">Transcriptional regulator, MerR family</fullName>
    </submittedName>
</protein>
<gene>
    <name evidence="5" type="ORF">MTBPR1_30079</name>
</gene>
<sequence>MGIGELAKIGNCSVEIIRHYEKLKLLTAPPRTNGGHRQYGALHVQQLSFIRNSRSLGFSLDEIAELLAMISTQNVSCKKVKNIAEKQLTRIRERILEFQQMEASLLYAVKECHGEHQPDCAFVDHVFPYQSIKD</sequence>
<dbReference type="SUPFAM" id="SSF46955">
    <property type="entry name" value="Putative DNA-binding domain"/>
    <property type="match status" value="1"/>
</dbReference>
<dbReference type="EMBL" id="FLYE01000023">
    <property type="protein sequence ID" value="SCA56709.1"/>
    <property type="molecule type" value="Genomic_DNA"/>
</dbReference>
<feature type="domain" description="HTH merR-type" evidence="4">
    <location>
        <begin position="1"/>
        <end position="69"/>
    </location>
</feature>
<keyword evidence="3" id="KW-0804">Transcription</keyword>
<accession>A0A1C3RHG2</accession>
<keyword evidence="6" id="KW-1185">Reference proteome</keyword>
<dbReference type="PROSITE" id="PS50937">
    <property type="entry name" value="HTH_MERR_2"/>
    <property type="match status" value="1"/>
</dbReference>
<dbReference type="InterPro" id="IPR009061">
    <property type="entry name" value="DNA-bd_dom_put_sf"/>
</dbReference>
<keyword evidence="2" id="KW-0238">DNA-binding</keyword>
<dbReference type="SMART" id="SM00422">
    <property type="entry name" value="HTH_MERR"/>
    <property type="match status" value="1"/>
</dbReference>
<dbReference type="InterPro" id="IPR015358">
    <property type="entry name" value="Tscrpt_reg_MerR_DNA-bd"/>
</dbReference>